<keyword evidence="1" id="KW-1133">Transmembrane helix</keyword>
<dbReference type="Proteomes" id="UP000015354">
    <property type="component" value="Unassembled WGS sequence"/>
</dbReference>
<dbReference type="CDD" id="cd06257">
    <property type="entry name" value="DnaJ"/>
    <property type="match status" value="1"/>
</dbReference>
<sequence>MRKRATFIIPSSCFCTAACGRRGVTTGESYSYKPGPIARFLRDAYQTLAPSNAKKKIAGRMQMGMEKAEVMEREQMWLKKHGSPLSVMGLPDHAELVEVRARYRNLVLETHPDTAKKAGAKSADETEYAILQTAYRMATSPVSLWHQNGSSPMLYQQLVAQSKKKVRSVNPVTAFAVFSFIVMILAGVFFSVVIVKHGLEAALQFFDPQFYHFMIQQEKEEQRKIEAGEFVDKDPKRLAPSAVRKLLFPGRFIHGDEEKTQ</sequence>
<evidence type="ECO:0000313" key="3">
    <source>
        <dbReference type="EMBL" id="EPY27198.1"/>
    </source>
</evidence>
<gene>
    <name evidence="4" type="ORF">STCU_03324</name>
    <name evidence="3" type="ORF">STCU_05871</name>
</gene>
<keyword evidence="1" id="KW-0472">Membrane</keyword>
<comment type="caution">
    <text evidence="3">The sequence shown here is derived from an EMBL/GenBank/DDBJ whole genome shotgun (WGS) entry which is preliminary data.</text>
</comment>
<keyword evidence="1" id="KW-0812">Transmembrane</keyword>
<dbReference type="InterPro" id="IPR036869">
    <property type="entry name" value="J_dom_sf"/>
</dbReference>
<evidence type="ECO:0000256" key="1">
    <source>
        <dbReference type="SAM" id="Phobius"/>
    </source>
</evidence>
<reference evidence="3" key="2">
    <citation type="submission" date="2013-03" db="EMBL/GenBank/DDBJ databases">
        <authorList>
            <person name="Motta M.C.M."/>
            <person name="Martins A.C.A."/>
            <person name="Preta C.M.C.C."/>
            <person name="Silva R."/>
            <person name="de Souza S.S."/>
            <person name="Klein C.C."/>
            <person name="de Almeida L.G.P."/>
            <person name="Cunha O.L."/>
            <person name="Colabardini A.C."/>
            <person name="Lima B.A."/>
            <person name="Machado C.R."/>
            <person name="Soares C.M.A."/>
            <person name="de Menezes C.B.A."/>
            <person name="Bartolomeu D.C."/>
            <person name="Grisard E.C."/>
            <person name="Fantinatti-Garboggini F."/>
            <person name="Rodrigues-Luiz G.F."/>
            <person name="Wagner G."/>
            <person name="Goldman G.H."/>
            <person name="Fietto J.L.R."/>
            <person name="Ciapina L.P."/>
            <person name="Brocchi M."/>
            <person name="Elias M.C."/>
            <person name="Goldman M.H.S."/>
            <person name="Sagot M.-F."/>
            <person name="Pereira M."/>
            <person name="Stoco P.H."/>
            <person name="Teixeira S.M.R."/>
            <person name="de Mendonca-Neto R.P."/>
            <person name="Maciel T.E.F."/>
            <person name="Mendes T.A.O."/>
            <person name="Urmenyi T.P."/>
            <person name="Teixeira M.M.G."/>
            <person name="de Camargo E.F.P."/>
            <person name="de Sousa W."/>
            <person name="Schenkman S."/>
            <person name="de Vasconcelos A.T.R."/>
        </authorList>
    </citation>
    <scope>NUCLEOTIDE SEQUENCE</scope>
</reference>
<feature type="transmembrane region" description="Helical" evidence="1">
    <location>
        <begin position="172"/>
        <end position="195"/>
    </location>
</feature>
<name>S9UE52_9TRYP</name>
<dbReference type="InterPro" id="IPR001623">
    <property type="entry name" value="DnaJ_domain"/>
</dbReference>
<dbReference type="Pfam" id="PF00226">
    <property type="entry name" value="DnaJ"/>
    <property type="match status" value="1"/>
</dbReference>
<accession>S9UE52</accession>
<dbReference type="OrthoDB" id="10250354at2759"/>
<reference evidence="3 5" key="1">
    <citation type="journal article" date="2013" name="PLoS ONE">
        <title>Predicting the Proteins of Angomonas deanei, Strigomonas culicis and Their Respective Endosymbionts Reveals New Aspects of the Trypanosomatidae Family.</title>
        <authorList>
            <person name="Motta M.C."/>
            <person name="Martins A.C."/>
            <person name="de Souza S.S."/>
            <person name="Catta-Preta C.M."/>
            <person name="Silva R."/>
            <person name="Klein C.C."/>
            <person name="de Almeida L.G."/>
            <person name="de Lima Cunha O."/>
            <person name="Ciapina L.P."/>
            <person name="Brocchi M."/>
            <person name="Colabardini A.C."/>
            <person name="de Araujo Lima B."/>
            <person name="Machado C.R."/>
            <person name="de Almeida Soares C.M."/>
            <person name="Probst C.M."/>
            <person name="de Menezes C.B."/>
            <person name="Thompson C.E."/>
            <person name="Bartholomeu D.C."/>
            <person name="Gradia D.F."/>
            <person name="Pavoni D.P."/>
            <person name="Grisard E.C."/>
            <person name="Fantinatti-Garboggini F."/>
            <person name="Marchini F.K."/>
            <person name="Rodrigues-Luiz G.F."/>
            <person name="Wagner G."/>
            <person name="Goldman G.H."/>
            <person name="Fietto J.L."/>
            <person name="Elias M.C."/>
            <person name="Goldman M.H."/>
            <person name="Sagot M.F."/>
            <person name="Pereira M."/>
            <person name="Stoco P.H."/>
            <person name="de Mendonca-Neto R.P."/>
            <person name="Teixeira S.M."/>
            <person name="Maciel T.E."/>
            <person name="de Oliveira Mendes T.A."/>
            <person name="Urmenyi T.P."/>
            <person name="de Souza W."/>
            <person name="Schenkman S."/>
            <person name="de Vasconcelos A.T."/>
        </authorList>
    </citation>
    <scope>NUCLEOTIDE SEQUENCE [LARGE SCALE GENOMIC DNA]</scope>
</reference>
<keyword evidence="5" id="KW-1185">Reference proteome</keyword>
<feature type="domain" description="J" evidence="2">
    <location>
        <begin position="83"/>
        <end position="149"/>
    </location>
</feature>
<evidence type="ECO:0000313" key="5">
    <source>
        <dbReference type="Proteomes" id="UP000015354"/>
    </source>
</evidence>
<evidence type="ECO:0000313" key="4">
    <source>
        <dbReference type="EMBL" id="EPY31700.1"/>
    </source>
</evidence>
<protein>
    <submittedName>
        <fullName evidence="3">Chaperone protein DNAJ</fullName>
    </submittedName>
</protein>
<dbReference type="SMART" id="SM00271">
    <property type="entry name" value="DnaJ"/>
    <property type="match status" value="1"/>
</dbReference>
<evidence type="ECO:0000259" key="2">
    <source>
        <dbReference type="PROSITE" id="PS50076"/>
    </source>
</evidence>
<dbReference type="EMBL" id="ATMH01005871">
    <property type="protein sequence ID" value="EPY27198.1"/>
    <property type="molecule type" value="Genomic_DNA"/>
</dbReference>
<dbReference type="SUPFAM" id="SSF46565">
    <property type="entry name" value="Chaperone J-domain"/>
    <property type="match status" value="1"/>
</dbReference>
<dbReference type="AlphaFoldDB" id="S9UE52"/>
<organism evidence="3 5">
    <name type="scientific">Strigomonas culicis</name>
    <dbReference type="NCBI Taxonomy" id="28005"/>
    <lineage>
        <taxon>Eukaryota</taxon>
        <taxon>Discoba</taxon>
        <taxon>Euglenozoa</taxon>
        <taxon>Kinetoplastea</taxon>
        <taxon>Metakinetoplastina</taxon>
        <taxon>Trypanosomatida</taxon>
        <taxon>Trypanosomatidae</taxon>
        <taxon>Strigomonadinae</taxon>
        <taxon>Strigomonas</taxon>
    </lineage>
</organism>
<dbReference type="PROSITE" id="PS50076">
    <property type="entry name" value="DNAJ_2"/>
    <property type="match status" value="1"/>
</dbReference>
<dbReference type="EMBL" id="ATMH01003324">
    <property type="protein sequence ID" value="EPY31700.1"/>
    <property type="molecule type" value="Genomic_DNA"/>
</dbReference>
<dbReference type="Gene3D" id="1.10.287.110">
    <property type="entry name" value="DnaJ domain"/>
    <property type="match status" value="1"/>
</dbReference>
<proteinExistence type="predicted"/>